<sequence>MGHFPSAAGVGEGVGFGFGLGEGQEQLALTSEKKRMLSAKKRATDADLFEAISLKP</sequence>
<gene>
    <name evidence="1" type="ORF">CXB51_019984</name>
</gene>
<comment type="caution">
    <text evidence="1">The sequence shown here is derived from an EMBL/GenBank/DDBJ whole genome shotgun (WGS) entry which is preliminary data.</text>
</comment>
<dbReference type="Proteomes" id="UP000701853">
    <property type="component" value="Chromosome 8"/>
</dbReference>
<name>A0A8J5YLV7_9ROSI</name>
<proteinExistence type="predicted"/>
<dbReference type="EMBL" id="JAHUZN010000008">
    <property type="protein sequence ID" value="KAG8486673.1"/>
    <property type="molecule type" value="Genomic_DNA"/>
</dbReference>
<evidence type="ECO:0000313" key="1">
    <source>
        <dbReference type="EMBL" id="KAG8486673.1"/>
    </source>
</evidence>
<evidence type="ECO:0000313" key="2">
    <source>
        <dbReference type="Proteomes" id="UP000701853"/>
    </source>
</evidence>
<dbReference type="AlphaFoldDB" id="A0A8J5YLV7"/>
<accession>A0A8J5YLV7</accession>
<protein>
    <submittedName>
        <fullName evidence="1">Uncharacterized protein</fullName>
    </submittedName>
</protein>
<reference evidence="1 2" key="1">
    <citation type="journal article" date="2021" name="bioRxiv">
        <title>The Gossypium anomalum genome as a resource for cotton improvement and evolutionary analysis of hybrid incompatibility.</title>
        <authorList>
            <person name="Grover C.E."/>
            <person name="Yuan D."/>
            <person name="Arick M.A."/>
            <person name="Miller E.R."/>
            <person name="Hu G."/>
            <person name="Peterson D.G."/>
            <person name="Wendel J.F."/>
            <person name="Udall J.A."/>
        </authorList>
    </citation>
    <scope>NUCLEOTIDE SEQUENCE [LARGE SCALE GENOMIC DNA]</scope>
    <source>
        <strain evidence="1">JFW-Udall</strain>
        <tissue evidence="1">Leaf</tissue>
    </source>
</reference>
<organism evidence="1 2">
    <name type="scientific">Gossypium anomalum</name>
    <dbReference type="NCBI Taxonomy" id="47600"/>
    <lineage>
        <taxon>Eukaryota</taxon>
        <taxon>Viridiplantae</taxon>
        <taxon>Streptophyta</taxon>
        <taxon>Embryophyta</taxon>
        <taxon>Tracheophyta</taxon>
        <taxon>Spermatophyta</taxon>
        <taxon>Magnoliopsida</taxon>
        <taxon>eudicotyledons</taxon>
        <taxon>Gunneridae</taxon>
        <taxon>Pentapetalae</taxon>
        <taxon>rosids</taxon>
        <taxon>malvids</taxon>
        <taxon>Malvales</taxon>
        <taxon>Malvaceae</taxon>
        <taxon>Malvoideae</taxon>
        <taxon>Gossypium</taxon>
    </lineage>
</organism>
<keyword evidence="2" id="KW-1185">Reference proteome</keyword>